<feature type="compositionally biased region" description="Polar residues" evidence="5">
    <location>
        <begin position="107"/>
        <end position="120"/>
    </location>
</feature>
<feature type="compositionally biased region" description="Basic and acidic residues" evidence="5">
    <location>
        <begin position="271"/>
        <end position="285"/>
    </location>
</feature>
<feature type="compositionally biased region" description="Basic residues" evidence="5">
    <location>
        <begin position="597"/>
        <end position="609"/>
    </location>
</feature>
<proteinExistence type="inferred from homology"/>
<name>A0ABP0E9L1_9ASCO</name>
<feature type="compositionally biased region" description="Basic and acidic residues" evidence="5">
    <location>
        <begin position="395"/>
        <end position="415"/>
    </location>
</feature>
<feature type="region of interest" description="Disordered" evidence="5">
    <location>
        <begin position="552"/>
        <end position="620"/>
    </location>
</feature>
<dbReference type="EMBL" id="OZ004253">
    <property type="protein sequence ID" value="CAK7893717.1"/>
    <property type="molecule type" value="Genomic_DNA"/>
</dbReference>
<feature type="compositionally biased region" description="Low complexity" evidence="5">
    <location>
        <begin position="735"/>
        <end position="755"/>
    </location>
</feature>
<organism evidence="6 7">
    <name type="scientific">[Candida] anglica</name>
    <dbReference type="NCBI Taxonomy" id="148631"/>
    <lineage>
        <taxon>Eukaryota</taxon>
        <taxon>Fungi</taxon>
        <taxon>Dikarya</taxon>
        <taxon>Ascomycota</taxon>
        <taxon>Saccharomycotina</taxon>
        <taxon>Pichiomycetes</taxon>
        <taxon>Debaryomycetaceae</taxon>
        <taxon>Kurtzmaniella</taxon>
    </lineage>
</organism>
<feature type="compositionally biased region" description="Acidic residues" evidence="5">
    <location>
        <begin position="261"/>
        <end position="270"/>
    </location>
</feature>
<dbReference type="InterPro" id="IPR021582">
    <property type="entry name" value="Aim21"/>
</dbReference>
<keyword evidence="7" id="KW-1185">Reference proteome</keyword>
<evidence type="ECO:0000313" key="6">
    <source>
        <dbReference type="EMBL" id="CAK7893717.1"/>
    </source>
</evidence>
<feature type="compositionally biased region" description="Low complexity" evidence="5">
    <location>
        <begin position="458"/>
        <end position="476"/>
    </location>
</feature>
<feature type="compositionally biased region" description="Acidic residues" evidence="5">
    <location>
        <begin position="645"/>
        <end position="655"/>
    </location>
</feature>
<accession>A0ABP0E9L1</accession>
<feature type="region of interest" description="Disordered" evidence="5">
    <location>
        <begin position="1"/>
        <end position="201"/>
    </location>
</feature>
<feature type="compositionally biased region" description="Polar residues" evidence="5">
    <location>
        <begin position="765"/>
        <end position="787"/>
    </location>
</feature>
<feature type="compositionally biased region" description="Basic and acidic residues" evidence="5">
    <location>
        <begin position="707"/>
        <end position="734"/>
    </location>
</feature>
<feature type="compositionally biased region" description="Low complexity" evidence="5">
    <location>
        <begin position="518"/>
        <end position="529"/>
    </location>
</feature>
<evidence type="ECO:0000256" key="2">
    <source>
        <dbReference type="ARBA" id="ARBA00004134"/>
    </source>
</evidence>
<comment type="subcellular location">
    <subcellularLocation>
        <location evidence="2">Cytoplasm</location>
        <location evidence="2">Cytoskeleton</location>
        <location evidence="2">Actin patch</location>
    </subcellularLocation>
</comment>
<evidence type="ECO:0000313" key="7">
    <source>
        <dbReference type="Proteomes" id="UP001497600"/>
    </source>
</evidence>
<feature type="compositionally biased region" description="Basic and acidic residues" evidence="5">
    <location>
        <begin position="42"/>
        <end position="51"/>
    </location>
</feature>
<comment type="similarity">
    <text evidence="3">Belongs to the AIM21 family.</text>
</comment>
<feature type="compositionally biased region" description="Acidic residues" evidence="5">
    <location>
        <begin position="694"/>
        <end position="706"/>
    </location>
</feature>
<feature type="compositionally biased region" description="Polar residues" evidence="5">
    <location>
        <begin position="799"/>
        <end position="816"/>
    </location>
</feature>
<evidence type="ECO:0000256" key="1">
    <source>
        <dbReference type="ARBA" id="ARBA00002092"/>
    </source>
</evidence>
<feature type="compositionally biased region" description="Basic and acidic residues" evidence="5">
    <location>
        <begin position="788"/>
        <end position="798"/>
    </location>
</feature>
<dbReference type="Proteomes" id="UP001497600">
    <property type="component" value="Chromosome A"/>
</dbReference>
<protein>
    <recommendedName>
        <fullName evidence="4">Altered inheritance of mitochondria protein 21</fullName>
    </recommendedName>
</protein>
<evidence type="ECO:0000256" key="5">
    <source>
        <dbReference type="SAM" id="MobiDB-lite"/>
    </source>
</evidence>
<feature type="compositionally biased region" description="Polar residues" evidence="5">
    <location>
        <begin position="1"/>
        <end position="13"/>
    </location>
</feature>
<feature type="region of interest" description="Disordered" evidence="5">
    <location>
        <begin position="638"/>
        <end position="816"/>
    </location>
</feature>
<comment type="function">
    <text evidence="1">Involved in mitochondrial migration along actin filaments.</text>
</comment>
<feature type="compositionally biased region" description="Acidic residues" evidence="5">
    <location>
        <begin position="567"/>
        <end position="579"/>
    </location>
</feature>
<feature type="region of interest" description="Disordered" evidence="5">
    <location>
        <begin position="245"/>
        <end position="539"/>
    </location>
</feature>
<sequence length="816" mass="88659">MMSDIGSENQNREIPTIPSRPKRKLKGIDGEELTPEVADVSKNQKEVVEKEKEEEDTPPPVPEKETKDDTEKETEKKDEEDEKKEGIPELVGKSGSTIIPSIPARPQKQQLIATTNSSFETPPRPRGRGVNDFPSPSVDLSEVPFGGNGSGKSQQDGVTPLDELPEPSIEARTPERTPSTSTRVPQPAPTPSTLGSLDRLDEVSSILAEPIVPFRPSKKRNAIENESPTFSVGTNDYAMSSDVSIVTTPVGGDPTRNDDLIREEEEEEGEEEKKDETKEIVDEPIVRPMKVDSMNKSLPQIPKRPTKGEVDDVTSSDESPVSLLPANETTKDETQTSIGSVNAGKLNSEHSDGEEGDGDKTPGNSDTKVTFKTFEEEGGPISDSSSFDDDLETVSQEREEKEENKQEDDKVDTPAKDIPSNSVTPPAVPEKDPQSSEGSVVKPPTIPRRPPRPAKVVSEGSISSGASGSDVPTTKSKPPPPKPKKLSSKIAAFQEMFSQQSKPLPSIPRREVKEIDESGSGSSSPSIPKRPSKLSDNRAKFAQSLQGMMGRGIAMPGMVNPAMLAGGEDEEKVEEEDETTVGGVEKNEEPPKDVRKGRAKGPRGKKLPKAIKEAPPVETSPRFDMVIEDLWEVTRQEVEEKQESLDDDISSEEFTFDVPTHVENERDASVASEPLEEEESVVVSPPPSVTEISTIEEENEEEDENDKETVEKEQVVDREGTNDYIKEGKVEQRIPIESITEPSSSEISSGVVSTEAAPSEDISTDPVSTSHVSGEQVSTEHGFTGHVSTEHVTSEHVSTDSNPITPNPISTSIQTE</sequence>
<dbReference type="Pfam" id="PF11489">
    <property type="entry name" value="Aim21"/>
    <property type="match status" value="1"/>
</dbReference>
<evidence type="ECO:0000256" key="3">
    <source>
        <dbReference type="ARBA" id="ARBA00006466"/>
    </source>
</evidence>
<reference evidence="6 7" key="1">
    <citation type="submission" date="2024-01" db="EMBL/GenBank/DDBJ databases">
        <authorList>
            <consortium name="Genoscope - CEA"/>
            <person name="William W."/>
        </authorList>
    </citation>
    <scope>NUCLEOTIDE SEQUENCE [LARGE SCALE GENOMIC DNA]</scope>
    <source>
        <strain evidence="6 7">29B2s-10</strain>
    </source>
</reference>
<feature type="compositionally biased region" description="Basic and acidic residues" evidence="5">
    <location>
        <begin position="62"/>
        <end position="87"/>
    </location>
</feature>
<evidence type="ECO:0000256" key="4">
    <source>
        <dbReference type="ARBA" id="ARBA00021016"/>
    </source>
</evidence>
<gene>
    <name evidence="6" type="ORF">CAAN4_A08636</name>
</gene>
<feature type="compositionally biased region" description="Basic and acidic residues" evidence="5">
    <location>
        <begin position="585"/>
        <end position="596"/>
    </location>
</feature>